<reference evidence="4" key="1">
    <citation type="journal article" date="2023" name="Arch. Microbiol.">
        <title>Desulfoferula mesophilus gen. nov. sp. nov., a mesophilic sulfate-reducing bacterium isolated from a brackish lake sediment.</title>
        <authorList>
            <person name="Watanabe T."/>
            <person name="Yabe T."/>
            <person name="Tsuji J.M."/>
            <person name="Fukui M."/>
        </authorList>
    </citation>
    <scope>NUCLEOTIDE SEQUENCE [LARGE SCALE GENOMIC DNA]</scope>
    <source>
        <strain evidence="4">12FAK</strain>
    </source>
</reference>
<feature type="chain" id="PRO_5043504868" description="Phospholipase C/D domain-containing protein" evidence="1">
    <location>
        <begin position="22"/>
        <end position="323"/>
    </location>
</feature>
<dbReference type="InterPro" id="IPR029002">
    <property type="entry name" value="PLPC/GPLD1"/>
</dbReference>
<feature type="domain" description="Phospholipase C/D" evidence="2">
    <location>
        <begin position="31"/>
        <end position="162"/>
    </location>
</feature>
<accession>A0AAU9EF40</accession>
<feature type="signal peptide" evidence="1">
    <location>
        <begin position="1"/>
        <end position="21"/>
    </location>
</feature>
<gene>
    <name evidence="3" type="ORF">FAK_24560</name>
</gene>
<dbReference type="AlphaFoldDB" id="A0AAU9EF40"/>
<keyword evidence="1" id="KW-0732">Signal</keyword>
<evidence type="ECO:0000256" key="1">
    <source>
        <dbReference type="SAM" id="SignalP"/>
    </source>
</evidence>
<evidence type="ECO:0000259" key="2">
    <source>
        <dbReference type="Pfam" id="PF00882"/>
    </source>
</evidence>
<name>A0AAU9EF40_9BACT</name>
<proteinExistence type="predicted"/>
<dbReference type="Pfam" id="PF00882">
    <property type="entry name" value="Zn_dep_PLPC"/>
    <property type="match status" value="1"/>
</dbReference>
<dbReference type="EMBL" id="AP028679">
    <property type="protein sequence ID" value="BEQ15390.1"/>
    <property type="molecule type" value="Genomic_DNA"/>
</dbReference>
<organism evidence="3 4">
    <name type="scientific">Desulfoferula mesophila</name>
    <dbReference type="NCBI Taxonomy" id="3058419"/>
    <lineage>
        <taxon>Bacteria</taxon>
        <taxon>Pseudomonadati</taxon>
        <taxon>Thermodesulfobacteriota</taxon>
        <taxon>Desulfarculia</taxon>
        <taxon>Desulfarculales</taxon>
        <taxon>Desulfarculaceae</taxon>
        <taxon>Desulfoferula</taxon>
    </lineage>
</organism>
<evidence type="ECO:0000313" key="3">
    <source>
        <dbReference type="EMBL" id="BEQ15390.1"/>
    </source>
</evidence>
<sequence length="323" mass="35917">MSWTGRSLVGLLLLAAFLAPAAPAEAVGPFSHFTFCRALWPSLSTRLGLDPSQAKRLWPGFLAGAIAHDAGYYPGGESNLAYAVHLLRPWQLTRAMLALARNSGEQAFALGWLSHALLDLRAHRDLVNAFTQGPYSEHMLAHKQFEWGLDCWLLARPQGAWLWEAPLDWRAGLGLWQRAVATVYGRLVPRSVLEQAMLAHQKQVRQLPYVFWLSGRLERPGRWAGNALGWVLGHSARPLYVAWLTWRDQDLDARGVLTARWPLPQDQRGLLTAMAQSAQELNQVLAGGAWPQGTLDADPGCEEQGCDQAKQARKWLDSLPAIR</sequence>
<keyword evidence="4" id="KW-1185">Reference proteome</keyword>
<evidence type="ECO:0000313" key="4">
    <source>
        <dbReference type="Proteomes" id="UP001366166"/>
    </source>
</evidence>
<dbReference type="Proteomes" id="UP001366166">
    <property type="component" value="Chromosome"/>
</dbReference>
<dbReference type="RefSeq" id="WP_338599726.1">
    <property type="nucleotide sequence ID" value="NZ_AP028679.1"/>
</dbReference>
<protein>
    <recommendedName>
        <fullName evidence="2">Phospholipase C/D domain-containing protein</fullName>
    </recommendedName>
</protein>
<dbReference type="KEGG" id="dmp:FAK_24560"/>